<keyword evidence="3 5" id="KW-0560">Oxidoreductase</keyword>
<evidence type="ECO:0000256" key="4">
    <source>
        <dbReference type="ARBA" id="ARBA00023004"/>
    </source>
</evidence>
<keyword evidence="4 5" id="KW-0408">Iron</keyword>
<organism evidence="7 8">
    <name type="scientific">Digitaria exilis</name>
    <dbReference type="NCBI Taxonomy" id="1010633"/>
    <lineage>
        <taxon>Eukaryota</taxon>
        <taxon>Viridiplantae</taxon>
        <taxon>Streptophyta</taxon>
        <taxon>Embryophyta</taxon>
        <taxon>Tracheophyta</taxon>
        <taxon>Spermatophyta</taxon>
        <taxon>Magnoliopsida</taxon>
        <taxon>Liliopsida</taxon>
        <taxon>Poales</taxon>
        <taxon>Poaceae</taxon>
        <taxon>PACMAD clade</taxon>
        <taxon>Panicoideae</taxon>
        <taxon>Panicodae</taxon>
        <taxon>Paniceae</taxon>
        <taxon>Anthephorinae</taxon>
        <taxon>Digitaria</taxon>
    </lineage>
</organism>
<gene>
    <name evidence="7" type="ORF">HU200_035074</name>
</gene>
<keyword evidence="8" id="KW-1185">Reference proteome</keyword>
<feature type="domain" description="Fe2OG dioxygenase" evidence="6">
    <location>
        <begin position="345"/>
        <end position="464"/>
    </location>
</feature>
<dbReference type="Proteomes" id="UP000636709">
    <property type="component" value="Unassembled WGS sequence"/>
</dbReference>
<dbReference type="PANTHER" id="PTHR47991">
    <property type="entry name" value="OXOGLUTARATE/IRON-DEPENDENT DIOXYGENASE"/>
    <property type="match status" value="1"/>
</dbReference>
<evidence type="ECO:0000256" key="2">
    <source>
        <dbReference type="ARBA" id="ARBA00022723"/>
    </source>
</evidence>
<dbReference type="InterPro" id="IPR026992">
    <property type="entry name" value="DIOX_N"/>
</dbReference>
<dbReference type="GO" id="GO:0016491">
    <property type="term" value="F:oxidoreductase activity"/>
    <property type="evidence" value="ECO:0007669"/>
    <property type="project" value="UniProtKB-KW"/>
</dbReference>
<dbReference type="GO" id="GO:0046872">
    <property type="term" value="F:metal ion binding"/>
    <property type="evidence" value="ECO:0007669"/>
    <property type="project" value="UniProtKB-KW"/>
</dbReference>
<dbReference type="InterPro" id="IPR050295">
    <property type="entry name" value="Plant_2OG-oxidoreductases"/>
</dbReference>
<protein>
    <recommendedName>
        <fullName evidence="6">Fe2OG dioxygenase domain-containing protein</fullName>
    </recommendedName>
</protein>
<dbReference type="Pfam" id="PF14226">
    <property type="entry name" value="DIOX_N"/>
    <property type="match status" value="1"/>
</dbReference>
<accession>A0A835BUN3</accession>
<dbReference type="InterPro" id="IPR027443">
    <property type="entry name" value="IPNS-like_sf"/>
</dbReference>
<keyword evidence="2 5" id="KW-0479">Metal-binding</keyword>
<sequence length="464" mass="52658">MPLYFLFGGGNPGHAATPCSPCSSSASASRGIVHAIRECRATAQDERANEGEATQCRWLVRGRGSKGGVRVGGWRGDGESEPRRHLPCAHTEFRRRARAAVRAGCEQTGSWRRLEFPPEPPKEGDTDCEACPCAWMLVVWNSGLYICRNYAIHTEEGRRSSRRQQELSRREYQWRKQELLRSLSQWPATRGVDDQQQVLEKYFKEDPDEEVVVGCPIPVNDFRKLQDPWLCSSECAKLASACLDWGFFQLVNHGLREEVTRNLMNDVVEFFKQPLEVKKECAQQPDSVQGYGQAFFESEDERMEWVDKLYLHVHPCGEELAYSLLEFMAKAVGAEPALLRGALSKAQGMRVNYYPPYPKATDRVMGVMPHTDTCGLTLLLQRYSDVHGLQSKGLFGIPPQVFTVKVWRSFWAPRRPWRAKASKISSPAAIKVPFLSKVHRSHSLHISPMAAQFLRRRARVVCFS</sequence>
<comment type="caution">
    <text evidence="7">The sequence shown here is derived from an EMBL/GenBank/DDBJ whole genome shotgun (WGS) entry which is preliminary data.</text>
</comment>
<comment type="similarity">
    <text evidence="1 5">Belongs to the iron/ascorbate-dependent oxidoreductase family.</text>
</comment>
<reference evidence="7" key="1">
    <citation type="submission" date="2020-07" db="EMBL/GenBank/DDBJ databases">
        <title>Genome sequence and genetic diversity analysis of an under-domesticated orphan crop, white fonio (Digitaria exilis).</title>
        <authorList>
            <person name="Bennetzen J.L."/>
            <person name="Chen S."/>
            <person name="Ma X."/>
            <person name="Wang X."/>
            <person name="Yssel A.E.J."/>
            <person name="Chaluvadi S.R."/>
            <person name="Johnson M."/>
            <person name="Gangashetty P."/>
            <person name="Hamidou F."/>
            <person name="Sanogo M.D."/>
            <person name="Zwaenepoel A."/>
            <person name="Wallace J."/>
            <person name="Van De Peer Y."/>
            <person name="Van Deynze A."/>
        </authorList>
    </citation>
    <scope>NUCLEOTIDE SEQUENCE</scope>
    <source>
        <tissue evidence="7">Leaves</tissue>
    </source>
</reference>
<proteinExistence type="inferred from homology"/>
<evidence type="ECO:0000259" key="6">
    <source>
        <dbReference type="PROSITE" id="PS51471"/>
    </source>
</evidence>
<evidence type="ECO:0000313" key="8">
    <source>
        <dbReference type="Proteomes" id="UP000636709"/>
    </source>
</evidence>
<evidence type="ECO:0000313" key="7">
    <source>
        <dbReference type="EMBL" id="KAF8698815.1"/>
    </source>
</evidence>
<dbReference type="PROSITE" id="PS51471">
    <property type="entry name" value="FE2OG_OXY"/>
    <property type="match status" value="1"/>
</dbReference>
<dbReference type="InterPro" id="IPR005123">
    <property type="entry name" value="Oxoglu/Fe-dep_dioxygenase_dom"/>
</dbReference>
<dbReference type="OrthoDB" id="288590at2759"/>
<evidence type="ECO:0000256" key="5">
    <source>
        <dbReference type="RuleBase" id="RU003682"/>
    </source>
</evidence>
<name>A0A835BUN3_9POAL</name>
<dbReference type="SUPFAM" id="SSF51197">
    <property type="entry name" value="Clavaminate synthase-like"/>
    <property type="match status" value="1"/>
</dbReference>
<dbReference type="AlphaFoldDB" id="A0A835BUN3"/>
<evidence type="ECO:0000256" key="1">
    <source>
        <dbReference type="ARBA" id="ARBA00008056"/>
    </source>
</evidence>
<evidence type="ECO:0000256" key="3">
    <source>
        <dbReference type="ARBA" id="ARBA00023002"/>
    </source>
</evidence>
<dbReference type="Gene3D" id="2.60.120.330">
    <property type="entry name" value="B-lactam Antibiotic, Isopenicillin N Synthase, Chain"/>
    <property type="match status" value="1"/>
</dbReference>
<dbReference type="EMBL" id="JACEFO010001862">
    <property type="protein sequence ID" value="KAF8698815.1"/>
    <property type="molecule type" value="Genomic_DNA"/>
</dbReference>